<dbReference type="EMBL" id="MN739359">
    <property type="protein sequence ID" value="QHT00811.1"/>
    <property type="molecule type" value="Genomic_DNA"/>
</dbReference>
<feature type="region of interest" description="Disordered" evidence="1">
    <location>
        <begin position="148"/>
        <end position="196"/>
    </location>
</feature>
<evidence type="ECO:0000313" key="2">
    <source>
        <dbReference type="EMBL" id="QHT00811.1"/>
    </source>
</evidence>
<dbReference type="CDD" id="cd00590">
    <property type="entry name" value="RRM_SF"/>
    <property type="match status" value="1"/>
</dbReference>
<feature type="compositionally biased region" description="Polar residues" evidence="1">
    <location>
        <begin position="148"/>
        <end position="163"/>
    </location>
</feature>
<evidence type="ECO:0008006" key="3">
    <source>
        <dbReference type="Google" id="ProtNLM"/>
    </source>
</evidence>
<protein>
    <recommendedName>
        <fullName evidence="3">RRM domain-containing protein</fullName>
    </recommendedName>
</protein>
<evidence type="ECO:0000256" key="1">
    <source>
        <dbReference type="SAM" id="MobiDB-lite"/>
    </source>
</evidence>
<sequence length="196" mass="22352">MSNNQSPGSRMMNNKKNYVTYASTVAGNNSYHPRSENSPPRQNTAAPVQEESQVFQDAPVEYKRKYEAVFFAKYGFNDMQPRPALDDITKLFSNYGVIDHITYPENKQFAIIFMTSLVTKAVHQKTNAVIGDIINDMTMENRFHVSIANSNRNKKPQYSSNNPPKILKNPAQPRPQNDGSFTNPQFRARRNQQSTN</sequence>
<reference evidence="2" key="1">
    <citation type="journal article" date="2020" name="Nature">
        <title>Giant virus diversity and host interactions through global metagenomics.</title>
        <authorList>
            <person name="Schulz F."/>
            <person name="Roux S."/>
            <person name="Paez-Espino D."/>
            <person name="Jungbluth S."/>
            <person name="Walsh D.A."/>
            <person name="Denef V.J."/>
            <person name="McMahon K.D."/>
            <person name="Konstantinidis K.T."/>
            <person name="Eloe-Fadrosh E.A."/>
            <person name="Kyrpides N.C."/>
            <person name="Woyke T."/>
        </authorList>
    </citation>
    <scope>NUCLEOTIDE SEQUENCE</scope>
    <source>
        <strain evidence="2">GVMAG-M-3300020192-26</strain>
    </source>
</reference>
<dbReference type="AlphaFoldDB" id="A0A6C0C8P3"/>
<feature type="region of interest" description="Disordered" evidence="1">
    <location>
        <begin position="26"/>
        <end position="50"/>
    </location>
</feature>
<feature type="compositionally biased region" description="Polar residues" evidence="1">
    <location>
        <begin position="174"/>
        <end position="196"/>
    </location>
</feature>
<organism evidence="2">
    <name type="scientific">viral metagenome</name>
    <dbReference type="NCBI Taxonomy" id="1070528"/>
    <lineage>
        <taxon>unclassified sequences</taxon>
        <taxon>metagenomes</taxon>
        <taxon>organismal metagenomes</taxon>
    </lineage>
</organism>
<proteinExistence type="predicted"/>
<accession>A0A6C0C8P3</accession>
<name>A0A6C0C8P3_9ZZZZ</name>